<name>A0A3M4L029_PSEA0</name>
<proteinExistence type="predicted"/>
<evidence type="ECO:0000313" key="1">
    <source>
        <dbReference type="EMBL" id="RMQ34832.1"/>
    </source>
</evidence>
<protein>
    <submittedName>
        <fullName evidence="1">Uncharacterized protein</fullName>
    </submittedName>
</protein>
<sequence length="97" mass="10672">MVTLTQVVVKHLFGVNSHQYSLPAHDGNFWDSGLPSDQLKMTVCSTAVLHLLSVDPAHAAESNRNYWACAQWGSPCSTIFSEFCGLPIKVRDELAQP</sequence>
<dbReference type="EMBL" id="RBRD01000205">
    <property type="protein sequence ID" value="RMQ34832.1"/>
    <property type="molecule type" value="Genomic_DNA"/>
</dbReference>
<dbReference type="AlphaFoldDB" id="A0A3M4L029"/>
<dbReference type="Proteomes" id="UP000279553">
    <property type="component" value="Unassembled WGS sequence"/>
</dbReference>
<evidence type="ECO:0000313" key="2">
    <source>
        <dbReference type="Proteomes" id="UP000279553"/>
    </source>
</evidence>
<gene>
    <name evidence="1" type="ORF">ALQ05_200095</name>
</gene>
<comment type="caution">
    <text evidence="1">The sequence shown here is derived from an EMBL/GenBank/DDBJ whole genome shotgun (WGS) entry which is preliminary data.</text>
</comment>
<accession>A0A3M4L029</accession>
<reference evidence="1 2" key="1">
    <citation type="submission" date="2018-08" db="EMBL/GenBank/DDBJ databases">
        <title>Recombination of ecologically and evolutionarily significant loci maintains genetic cohesion in the Pseudomonas syringae species complex.</title>
        <authorList>
            <person name="Dillon M."/>
            <person name="Thakur S."/>
            <person name="Almeida R.N.D."/>
            <person name="Weir B.S."/>
            <person name="Guttman D.S."/>
        </authorList>
    </citation>
    <scope>NUCLEOTIDE SEQUENCE [LARGE SCALE GENOMIC DNA]</scope>
    <source>
        <strain evidence="1 2">ICMP 535</strain>
    </source>
</reference>
<organism evidence="1 2">
    <name type="scientific">Pseudomonas amygdali pv. mori</name>
    <dbReference type="NCBI Taxonomy" id="34065"/>
    <lineage>
        <taxon>Bacteria</taxon>
        <taxon>Pseudomonadati</taxon>
        <taxon>Pseudomonadota</taxon>
        <taxon>Gammaproteobacteria</taxon>
        <taxon>Pseudomonadales</taxon>
        <taxon>Pseudomonadaceae</taxon>
        <taxon>Pseudomonas</taxon>
        <taxon>Pseudomonas amygdali</taxon>
    </lineage>
</organism>